<organism evidence="1 2">
    <name type="scientific">Juglans regia</name>
    <name type="common">English walnut</name>
    <dbReference type="NCBI Taxonomy" id="51240"/>
    <lineage>
        <taxon>Eukaryota</taxon>
        <taxon>Viridiplantae</taxon>
        <taxon>Streptophyta</taxon>
        <taxon>Embryophyta</taxon>
        <taxon>Tracheophyta</taxon>
        <taxon>Spermatophyta</taxon>
        <taxon>Magnoliopsida</taxon>
        <taxon>eudicotyledons</taxon>
        <taxon>Gunneridae</taxon>
        <taxon>Pentapetalae</taxon>
        <taxon>rosids</taxon>
        <taxon>fabids</taxon>
        <taxon>Fagales</taxon>
        <taxon>Juglandaceae</taxon>
        <taxon>Juglans</taxon>
    </lineage>
</organism>
<reference evidence="1" key="2">
    <citation type="submission" date="2020-03" db="EMBL/GenBank/DDBJ databases">
        <title>Walnut 2.0.</title>
        <authorList>
            <person name="Marrano A."/>
            <person name="Britton M."/>
            <person name="Zimin A.V."/>
            <person name="Zaini P.A."/>
            <person name="Workman R."/>
            <person name="Puiu D."/>
            <person name="Bianco L."/>
            <person name="Allen B.J."/>
            <person name="Troggio M."/>
            <person name="Leslie C.A."/>
            <person name="Timp W."/>
            <person name="Dendekar A."/>
            <person name="Salzberg S.L."/>
            <person name="Neale D.B."/>
        </authorList>
    </citation>
    <scope>NUCLEOTIDE SEQUENCE</scope>
    <source>
        <tissue evidence="1">Leaves</tissue>
    </source>
</reference>
<dbReference type="AlphaFoldDB" id="A0A833URL9"/>
<dbReference type="Proteomes" id="UP000619265">
    <property type="component" value="Unassembled WGS sequence"/>
</dbReference>
<proteinExistence type="predicted"/>
<protein>
    <recommendedName>
        <fullName evidence="3">Retrotransposon Copia-like N-terminal domain-containing protein</fullName>
    </recommendedName>
</protein>
<gene>
    <name evidence="1" type="ORF">F2P56_021614</name>
</gene>
<dbReference type="PANTHER" id="PTHR47481:SF22">
    <property type="entry name" value="RETROTRANSPOSON GAG DOMAIN-CONTAINING PROTEIN"/>
    <property type="match status" value="1"/>
</dbReference>
<evidence type="ECO:0000313" key="2">
    <source>
        <dbReference type="Proteomes" id="UP000619265"/>
    </source>
</evidence>
<sequence>MVVSSAAFHLPAQVISIKLDGTNFLAWSAQLLPIFRSYGLMEIVDCSDPCPPKFSNDELKAQGVLNSAYVVWQYKDQTILGWIVSSLSPFIVYTIYGLETSRLAWQALG</sequence>
<evidence type="ECO:0008006" key="3">
    <source>
        <dbReference type="Google" id="ProtNLM"/>
    </source>
</evidence>
<evidence type="ECO:0000313" key="1">
    <source>
        <dbReference type="EMBL" id="KAF5457515.1"/>
    </source>
</evidence>
<dbReference type="EMBL" id="LIHL02000010">
    <property type="protein sequence ID" value="KAF5457515.1"/>
    <property type="molecule type" value="Genomic_DNA"/>
</dbReference>
<name>A0A833URL9_JUGRE</name>
<dbReference type="Gramene" id="Jr10_05860_p3">
    <property type="protein sequence ID" value="cds.Jr10_05860_p3"/>
    <property type="gene ID" value="Jr10_05860"/>
</dbReference>
<accession>A0A833URL9</accession>
<comment type="caution">
    <text evidence="1">The sequence shown here is derived from an EMBL/GenBank/DDBJ whole genome shotgun (WGS) entry which is preliminary data.</text>
</comment>
<dbReference type="PANTHER" id="PTHR47481">
    <property type="match status" value="1"/>
</dbReference>
<reference evidence="1" key="1">
    <citation type="submission" date="2015-10" db="EMBL/GenBank/DDBJ databases">
        <authorList>
            <person name="Martinez-Garcia P.J."/>
            <person name="Crepeau M.W."/>
            <person name="Puiu D."/>
            <person name="Gonzalez-Ibeas D."/>
            <person name="Whalen J."/>
            <person name="Stevens K."/>
            <person name="Paul R."/>
            <person name="Butterfield T."/>
            <person name="Britton M."/>
            <person name="Reagan R."/>
            <person name="Chakraborty S."/>
            <person name="Walawage S.L."/>
            <person name="Vasquez-Gross H.A."/>
            <person name="Cardeno C."/>
            <person name="Famula R."/>
            <person name="Pratt K."/>
            <person name="Kuruganti S."/>
            <person name="Aradhya M.K."/>
            <person name="Leslie C.A."/>
            <person name="Dandekar A.M."/>
            <person name="Salzberg S.L."/>
            <person name="Wegrzyn J.L."/>
            <person name="Langley C.H."/>
            <person name="Neale D.B."/>
        </authorList>
    </citation>
    <scope>NUCLEOTIDE SEQUENCE</scope>
    <source>
        <tissue evidence="1">Leaves</tissue>
    </source>
</reference>